<organism evidence="3 4">
    <name type="scientific">Candidatus Galligastranaerophilus intestinavium</name>
    <dbReference type="NCBI Taxonomy" id="2840836"/>
    <lineage>
        <taxon>Bacteria</taxon>
        <taxon>Candidatus Galligastranaerophilus</taxon>
    </lineage>
</organism>
<reference evidence="3" key="2">
    <citation type="journal article" date="2021" name="PeerJ">
        <title>Extensive microbial diversity within the chicken gut microbiome revealed by metagenomics and culture.</title>
        <authorList>
            <person name="Gilroy R."/>
            <person name="Ravi A."/>
            <person name="Getino M."/>
            <person name="Pursley I."/>
            <person name="Horton D.L."/>
            <person name="Alikhan N.F."/>
            <person name="Baker D."/>
            <person name="Gharbi K."/>
            <person name="Hall N."/>
            <person name="Watson M."/>
            <person name="Adriaenssens E.M."/>
            <person name="Foster-Nyarko E."/>
            <person name="Jarju S."/>
            <person name="Secka A."/>
            <person name="Antonio M."/>
            <person name="Oren A."/>
            <person name="Chaudhuri R.R."/>
            <person name="La Ragione R."/>
            <person name="Hildebrand F."/>
            <person name="Pallen M.J."/>
        </authorList>
    </citation>
    <scope>NUCLEOTIDE SEQUENCE</scope>
    <source>
        <strain evidence="3">CHK152-2871</strain>
    </source>
</reference>
<gene>
    <name evidence="3" type="ORF">IAA86_05665</name>
</gene>
<accession>A0A9D1FII8</accession>
<feature type="domain" description="SAF" evidence="2">
    <location>
        <begin position="57"/>
        <end position="108"/>
    </location>
</feature>
<protein>
    <submittedName>
        <fullName evidence="3">SAF domain-containing protein</fullName>
    </submittedName>
</protein>
<evidence type="ECO:0000313" key="3">
    <source>
        <dbReference type="EMBL" id="HIS74486.1"/>
    </source>
</evidence>
<feature type="compositionally biased region" description="Basic and acidic residues" evidence="1">
    <location>
        <begin position="255"/>
        <end position="269"/>
    </location>
</feature>
<sequence>MRLKKNRNQLIISVIVGIAIAAASYQVIVKLKIENENLKKMAQASESVPIKKNYYVSAKVDIKKGEVMSADNLITKQFPIEIEGAITDVSEITGLSASKDIKADSPIVKGYFKALNSEIEQSEPKRGFRAVSMRLENFPPYVVQDAHVDIYFSKSTVFAQDVRVLNVVDISESKQKFVMLEIQDKDVASFVGAISSDTPVIIQRNKNERTGYKFGGALAKLPQMPVETMPSSAPDNLIEISDITPDELPKAAVSSKKESAKSKDDVPVVKSEVKDEEEIEFISGDKKVIVGAPR</sequence>
<dbReference type="AlphaFoldDB" id="A0A9D1FII8"/>
<dbReference type="CDD" id="cd11614">
    <property type="entry name" value="SAF_CpaB_FlgA_like"/>
    <property type="match status" value="1"/>
</dbReference>
<dbReference type="Proteomes" id="UP000886865">
    <property type="component" value="Unassembled WGS sequence"/>
</dbReference>
<feature type="region of interest" description="Disordered" evidence="1">
    <location>
        <begin position="249"/>
        <end position="269"/>
    </location>
</feature>
<name>A0A9D1FII8_9BACT</name>
<proteinExistence type="predicted"/>
<dbReference type="InterPro" id="IPR013974">
    <property type="entry name" value="SAF"/>
</dbReference>
<dbReference type="EMBL" id="DVJQ01000048">
    <property type="protein sequence ID" value="HIS74486.1"/>
    <property type="molecule type" value="Genomic_DNA"/>
</dbReference>
<reference evidence="3" key="1">
    <citation type="submission" date="2020-10" db="EMBL/GenBank/DDBJ databases">
        <authorList>
            <person name="Gilroy R."/>
        </authorList>
    </citation>
    <scope>NUCLEOTIDE SEQUENCE</scope>
    <source>
        <strain evidence="3">CHK152-2871</strain>
    </source>
</reference>
<comment type="caution">
    <text evidence="3">The sequence shown here is derived from an EMBL/GenBank/DDBJ whole genome shotgun (WGS) entry which is preliminary data.</text>
</comment>
<evidence type="ECO:0000313" key="4">
    <source>
        <dbReference type="Proteomes" id="UP000886865"/>
    </source>
</evidence>
<evidence type="ECO:0000259" key="2">
    <source>
        <dbReference type="Pfam" id="PF08666"/>
    </source>
</evidence>
<dbReference type="Gene3D" id="3.90.1210.10">
    <property type="entry name" value="Antifreeze-like/N-acetylneuraminic acid synthase C-terminal domain"/>
    <property type="match status" value="1"/>
</dbReference>
<evidence type="ECO:0000256" key="1">
    <source>
        <dbReference type="SAM" id="MobiDB-lite"/>
    </source>
</evidence>
<dbReference type="Pfam" id="PF08666">
    <property type="entry name" value="SAF"/>
    <property type="match status" value="1"/>
</dbReference>